<accession>A0A1C1CU35</accession>
<dbReference type="Gene3D" id="1.20.120.1630">
    <property type="match status" value="1"/>
</dbReference>
<dbReference type="VEuPathDB" id="FungiDB:G647_06112"/>
<keyword evidence="1" id="KW-1133">Transmembrane helix</keyword>
<dbReference type="GO" id="GO:0016020">
    <property type="term" value="C:membrane"/>
    <property type="evidence" value="ECO:0007669"/>
    <property type="project" value="TreeGrafter"/>
</dbReference>
<evidence type="ECO:0000256" key="1">
    <source>
        <dbReference type="SAM" id="Phobius"/>
    </source>
</evidence>
<evidence type="ECO:0000313" key="3">
    <source>
        <dbReference type="Proteomes" id="UP000094526"/>
    </source>
</evidence>
<sequence>MALPTVQSLKQCADYNTTVAPFLYQFATLPEAFFTSASSSAGLKQLYLDTNPLMTSVGFAFALAPVFLVVSEVNKNYSQVDRVWSILPTIYNLHYAVYSHLAGVHTERLDALLVISTLWSSRLTYNYFRKGGYSIGSEDYRWAIVKEYVGPTLMFLFNVVFISLAQSLLLVSVTTPAYILLLTERLATYDGPIKSWSFVDTTASGLMLMLIAISFVADQQQWDYHQAKAQYQRTARVPHGWRRADLDRGFLTNGLFAYSRHPNFAAEQGVWVTLYLWSCLATETVYNLSGLGAAAYLLLFQSSTWLTELLSARKYPEYNDYQRQVGKFLPIPGYTHPTFHHHHPQHANGSAAKEEDAAKARQRYDLR</sequence>
<dbReference type="VEuPathDB" id="FungiDB:CLCR_08722"/>
<evidence type="ECO:0008006" key="4">
    <source>
        <dbReference type="Google" id="ProtNLM"/>
    </source>
</evidence>
<name>A0A1C1CU35_9EURO</name>
<proteinExistence type="predicted"/>
<feature type="transmembrane region" description="Helical" evidence="1">
    <location>
        <begin position="193"/>
        <end position="217"/>
    </location>
</feature>
<gene>
    <name evidence="2" type="ORF">CLCR_08722</name>
</gene>
<reference evidence="3" key="1">
    <citation type="submission" date="2015-07" db="EMBL/GenBank/DDBJ databases">
        <authorList>
            <person name="Teixeira M.M."/>
            <person name="Souza R.C."/>
            <person name="Almeida L.G."/>
            <person name="Vicente V.A."/>
            <person name="de Hoog S."/>
            <person name="Bocca A.L."/>
            <person name="de Almeida S.R."/>
            <person name="Vasconcelos A.T."/>
            <person name="Felipe M.S."/>
        </authorList>
    </citation>
    <scope>NUCLEOTIDE SEQUENCE [LARGE SCALE GENOMIC DNA]</scope>
    <source>
        <strain evidence="3">KSF</strain>
    </source>
</reference>
<dbReference type="Proteomes" id="UP000094526">
    <property type="component" value="Unassembled WGS sequence"/>
</dbReference>
<organism evidence="2 3">
    <name type="scientific">Cladophialophora carrionii</name>
    <dbReference type="NCBI Taxonomy" id="86049"/>
    <lineage>
        <taxon>Eukaryota</taxon>
        <taxon>Fungi</taxon>
        <taxon>Dikarya</taxon>
        <taxon>Ascomycota</taxon>
        <taxon>Pezizomycotina</taxon>
        <taxon>Eurotiomycetes</taxon>
        <taxon>Chaetothyriomycetidae</taxon>
        <taxon>Chaetothyriales</taxon>
        <taxon>Herpotrichiellaceae</taxon>
        <taxon>Cladophialophora</taxon>
    </lineage>
</organism>
<dbReference type="Pfam" id="PF06966">
    <property type="entry name" value="DUF1295"/>
    <property type="match status" value="1"/>
</dbReference>
<dbReference type="AlphaFoldDB" id="A0A1C1CU35"/>
<protein>
    <recommendedName>
        <fullName evidence="4">DUF1295 domain protein</fullName>
    </recommendedName>
</protein>
<dbReference type="OrthoDB" id="201504at2759"/>
<evidence type="ECO:0000313" key="2">
    <source>
        <dbReference type="EMBL" id="OCT52018.1"/>
    </source>
</evidence>
<keyword evidence="1" id="KW-0812">Transmembrane</keyword>
<dbReference type="EMBL" id="LGRB01000009">
    <property type="protein sequence ID" value="OCT52018.1"/>
    <property type="molecule type" value="Genomic_DNA"/>
</dbReference>
<comment type="caution">
    <text evidence="2">The sequence shown here is derived from an EMBL/GenBank/DDBJ whole genome shotgun (WGS) entry which is preliminary data.</text>
</comment>
<feature type="transmembrane region" description="Helical" evidence="1">
    <location>
        <begin position="155"/>
        <end position="181"/>
    </location>
</feature>
<dbReference type="PANTHER" id="PTHR32251:SF23">
    <property type="entry name" value="3-OXO-5-ALPHA-STEROID 4-DEHYDROGENASE (DUF1295)"/>
    <property type="match status" value="1"/>
</dbReference>
<dbReference type="PANTHER" id="PTHR32251">
    <property type="entry name" value="3-OXO-5-ALPHA-STEROID 4-DEHYDROGENASE"/>
    <property type="match status" value="1"/>
</dbReference>
<dbReference type="InterPro" id="IPR010721">
    <property type="entry name" value="UstE-like"/>
</dbReference>
<keyword evidence="3" id="KW-1185">Reference proteome</keyword>
<feature type="transmembrane region" description="Helical" evidence="1">
    <location>
        <begin position="53"/>
        <end position="70"/>
    </location>
</feature>
<keyword evidence="1" id="KW-0472">Membrane</keyword>
<dbReference type="eggNOG" id="KOG4650">
    <property type="taxonomic scope" value="Eukaryota"/>
</dbReference>